<evidence type="ECO:0000313" key="2">
    <source>
        <dbReference type="EMBL" id="CEM34028.1"/>
    </source>
</evidence>
<dbReference type="VEuPathDB" id="CryptoDB:Vbra_10271"/>
<organism evidence="2 3">
    <name type="scientific">Vitrella brassicaformis (strain CCMP3155)</name>
    <dbReference type="NCBI Taxonomy" id="1169540"/>
    <lineage>
        <taxon>Eukaryota</taxon>
        <taxon>Sar</taxon>
        <taxon>Alveolata</taxon>
        <taxon>Colpodellida</taxon>
        <taxon>Vitrellaceae</taxon>
        <taxon>Vitrella</taxon>
    </lineage>
</organism>
<dbReference type="Proteomes" id="UP000041254">
    <property type="component" value="Unassembled WGS sequence"/>
</dbReference>
<proteinExistence type="predicted"/>
<dbReference type="PhylomeDB" id="A0A0G4GTF8"/>
<gene>
    <name evidence="2" type="ORF">Vbra_10271</name>
</gene>
<dbReference type="Pfam" id="PF07534">
    <property type="entry name" value="TLD"/>
    <property type="match status" value="1"/>
</dbReference>
<sequence length="280" mass="30562">MSRPPSPLTTQACSITPVHLRRVQSDPPNGTSLSAALCEGLLDLMGNETTRLTSLYRTSVHGTNYSDLHDRVFATVFASRRNHLLDGVGDAGPLVVVIKKDQYVFGAFISGGIQSPDHTAGGGFYKCDGTAIFHYDMIYDGFRTYECDVWHFSLAGHFPQPTKIEGNPERQYVGLLSERWASMYIGGPGRLYLGPAADIRNCSQWTDSEYVPDGYTGERIELDGDAFLGGSYEFTADEIEVLHGSVQQQQTEGRTKSVASRTQVATAVLVGLTAFIYAAS</sequence>
<protein>
    <recommendedName>
        <fullName evidence="1">TLDc domain-containing protein</fullName>
    </recommendedName>
</protein>
<dbReference type="InterPro" id="IPR006571">
    <property type="entry name" value="TLDc_dom"/>
</dbReference>
<dbReference type="InParanoid" id="A0A0G4GTF8"/>
<dbReference type="EMBL" id="CDMY01000802">
    <property type="protein sequence ID" value="CEM34028.1"/>
    <property type="molecule type" value="Genomic_DNA"/>
</dbReference>
<keyword evidence="3" id="KW-1185">Reference proteome</keyword>
<dbReference type="AlphaFoldDB" id="A0A0G4GTF8"/>
<evidence type="ECO:0000259" key="1">
    <source>
        <dbReference type="Pfam" id="PF07534"/>
    </source>
</evidence>
<dbReference type="OrthoDB" id="26679at2759"/>
<accession>A0A0G4GTF8</accession>
<evidence type="ECO:0000313" key="3">
    <source>
        <dbReference type="Proteomes" id="UP000041254"/>
    </source>
</evidence>
<reference evidence="2 3" key="1">
    <citation type="submission" date="2014-11" db="EMBL/GenBank/DDBJ databases">
        <authorList>
            <person name="Zhu J."/>
            <person name="Qi W."/>
            <person name="Song R."/>
        </authorList>
    </citation>
    <scope>NUCLEOTIDE SEQUENCE [LARGE SCALE GENOMIC DNA]</scope>
</reference>
<name>A0A0G4GTF8_VITBC</name>
<feature type="domain" description="TLDc" evidence="1">
    <location>
        <begin position="47"/>
        <end position="241"/>
    </location>
</feature>